<name>A0A7J8B978_ROUAE</name>
<dbReference type="AlphaFoldDB" id="A0A7J8B978"/>
<organism evidence="1 2">
    <name type="scientific">Rousettus aegyptiacus</name>
    <name type="common">Egyptian fruit bat</name>
    <name type="synonym">Pteropus aegyptiacus</name>
    <dbReference type="NCBI Taxonomy" id="9407"/>
    <lineage>
        <taxon>Eukaryota</taxon>
        <taxon>Metazoa</taxon>
        <taxon>Chordata</taxon>
        <taxon>Craniata</taxon>
        <taxon>Vertebrata</taxon>
        <taxon>Euteleostomi</taxon>
        <taxon>Mammalia</taxon>
        <taxon>Eutheria</taxon>
        <taxon>Laurasiatheria</taxon>
        <taxon>Chiroptera</taxon>
        <taxon>Yinpterochiroptera</taxon>
        <taxon>Pteropodoidea</taxon>
        <taxon>Pteropodidae</taxon>
        <taxon>Rousettinae</taxon>
        <taxon>Rousettus</taxon>
    </lineage>
</organism>
<evidence type="ECO:0000313" key="2">
    <source>
        <dbReference type="Proteomes" id="UP000593571"/>
    </source>
</evidence>
<reference evidence="1 2" key="1">
    <citation type="journal article" date="2020" name="Nature">
        <title>Six reference-quality genomes reveal evolution of bat adaptations.</title>
        <authorList>
            <person name="Jebb D."/>
            <person name="Huang Z."/>
            <person name="Pippel M."/>
            <person name="Hughes G.M."/>
            <person name="Lavrichenko K."/>
            <person name="Devanna P."/>
            <person name="Winkler S."/>
            <person name="Jermiin L.S."/>
            <person name="Skirmuntt E.C."/>
            <person name="Katzourakis A."/>
            <person name="Burkitt-Gray L."/>
            <person name="Ray D.A."/>
            <person name="Sullivan K.A.M."/>
            <person name="Roscito J.G."/>
            <person name="Kirilenko B.M."/>
            <person name="Davalos L.M."/>
            <person name="Corthals A.P."/>
            <person name="Power M.L."/>
            <person name="Jones G."/>
            <person name="Ransome R.D."/>
            <person name="Dechmann D.K.N."/>
            <person name="Locatelli A.G."/>
            <person name="Puechmaille S.J."/>
            <person name="Fedrigo O."/>
            <person name="Jarvis E.D."/>
            <person name="Hiller M."/>
            <person name="Vernes S.C."/>
            <person name="Myers E.W."/>
            <person name="Teeling E.C."/>
        </authorList>
    </citation>
    <scope>NUCLEOTIDE SEQUENCE [LARGE SCALE GENOMIC DNA]</scope>
    <source>
        <strain evidence="1">MRouAeg1</strain>
        <tissue evidence="1">Muscle</tissue>
    </source>
</reference>
<sequence length="137" mass="14714">MRPSSYQTVSVLRTVPGSYSSRTLGRAGTNTDITMDSPARVFLLEAGEPRTLKLFGDDLRLEVHVSSENLGIMKRAVHSLKRARLALLWQLTSRLPGFSHVSAGLGPGLPEPSLSQAPACPIKQLSDGITSAGFCHT</sequence>
<evidence type="ECO:0000313" key="1">
    <source>
        <dbReference type="EMBL" id="KAF6395367.1"/>
    </source>
</evidence>
<dbReference type="Proteomes" id="UP000593571">
    <property type="component" value="Unassembled WGS sequence"/>
</dbReference>
<protein>
    <submittedName>
        <fullName evidence="1">Uncharacterized protein</fullName>
    </submittedName>
</protein>
<comment type="caution">
    <text evidence="1">The sequence shown here is derived from an EMBL/GenBank/DDBJ whole genome shotgun (WGS) entry which is preliminary data.</text>
</comment>
<gene>
    <name evidence="1" type="ORF">HJG63_009930</name>
</gene>
<keyword evidence="2" id="KW-1185">Reference proteome</keyword>
<accession>A0A7J8B978</accession>
<proteinExistence type="predicted"/>
<dbReference type="EMBL" id="JACASE010000018">
    <property type="protein sequence ID" value="KAF6395367.1"/>
    <property type="molecule type" value="Genomic_DNA"/>
</dbReference>